<comment type="caution">
    <text evidence="9">The sequence shown here is derived from an EMBL/GenBank/DDBJ whole genome shotgun (WGS) entry which is preliminary data.</text>
</comment>
<keyword evidence="3" id="KW-0227">DNA damage</keyword>
<evidence type="ECO:0000256" key="1">
    <source>
        <dbReference type="ARBA" id="ARBA00022485"/>
    </source>
</evidence>
<dbReference type="Pfam" id="PF03167">
    <property type="entry name" value="UDG"/>
    <property type="match status" value="1"/>
</dbReference>
<dbReference type="SMART" id="SM00986">
    <property type="entry name" value="UDG"/>
    <property type="match status" value="1"/>
</dbReference>
<dbReference type="RefSeq" id="WP_171711583.1">
    <property type="nucleotide sequence ID" value="NZ_JAAVLW010000006.1"/>
</dbReference>
<evidence type="ECO:0000256" key="4">
    <source>
        <dbReference type="ARBA" id="ARBA00022801"/>
    </source>
</evidence>
<dbReference type="GO" id="GO:0051539">
    <property type="term" value="F:4 iron, 4 sulfur cluster binding"/>
    <property type="evidence" value="ECO:0007669"/>
    <property type="project" value="UniProtKB-KW"/>
</dbReference>
<dbReference type="Proteomes" id="UP000528734">
    <property type="component" value="Unassembled WGS sequence"/>
</dbReference>
<keyword evidence="2" id="KW-0479">Metal-binding</keyword>
<dbReference type="GO" id="GO:0006281">
    <property type="term" value="P:DNA repair"/>
    <property type="evidence" value="ECO:0007669"/>
    <property type="project" value="UniProtKB-KW"/>
</dbReference>
<keyword evidence="6" id="KW-0411">Iron-sulfur</keyword>
<evidence type="ECO:0000256" key="2">
    <source>
        <dbReference type="ARBA" id="ARBA00022723"/>
    </source>
</evidence>
<protein>
    <recommendedName>
        <fullName evidence="8">Uracil-DNA glycosylase-like domain-containing protein</fullName>
    </recommendedName>
</protein>
<keyword evidence="5" id="KW-0408">Iron</keyword>
<keyword evidence="7" id="KW-0234">DNA repair</keyword>
<sequence length="204" mass="22845">MAETSTASKRLDQRRVAPDGLFRRPRLYLVGEAPGAEEAEQGKPFVGPAGCALRELLEQAGIDLRQLRFANAIPFRPIEYTTKSKLRNRTPTIEEIDHYGAAVLTDIRRSKPRVVVALGSTAARLFRASRSIGASRKAKLQFDGRPLQITFHPAYVRRFGGADGAAWRKMVADLRRAWKASAMYSNGTQSRQHLPRVRKLFSEL</sequence>
<evidence type="ECO:0000256" key="7">
    <source>
        <dbReference type="ARBA" id="ARBA00023204"/>
    </source>
</evidence>
<evidence type="ECO:0000313" key="9">
    <source>
        <dbReference type="EMBL" id="NOJ48713.1"/>
    </source>
</evidence>
<dbReference type="CDD" id="cd10030">
    <property type="entry name" value="UDG-F4_TTUDGA_SPO1dp_like"/>
    <property type="match status" value="1"/>
</dbReference>
<keyword evidence="1" id="KW-0004">4Fe-4S</keyword>
<evidence type="ECO:0000256" key="6">
    <source>
        <dbReference type="ARBA" id="ARBA00023014"/>
    </source>
</evidence>
<dbReference type="InterPro" id="IPR005122">
    <property type="entry name" value="Uracil-DNA_glycosylase-like"/>
</dbReference>
<evidence type="ECO:0000256" key="3">
    <source>
        <dbReference type="ARBA" id="ARBA00022763"/>
    </source>
</evidence>
<dbReference type="Gene3D" id="3.40.470.10">
    <property type="entry name" value="Uracil-DNA glycosylase-like domain"/>
    <property type="match status" value="1"/>
</dbReference>
<organism evidence="9 10">
    <name type="scientific">Bradyrhizobium archetypum</name>
    <dbReference type="NCBI Taxonomy" id="2721160"/>
    <lineage>
        <taxon>Bacteria</taxon>
        <taxon>Pseudomonadati</taxon>
        <taxon>Pseudomonadota</taxon>
        <taxon>Alphaproteobacteria</taxon>
        <taxon>Hyphomicrobiales</taxon>
        <taxon>Nitrobacteraceae</taxon>
        <taxon>Bradyrhizobium</taxon>
    </lineage>
</organism>
<feature type="domain" description="Uracil-DNA glycosylase-like" evidence="8">
    <location>
        <begin position="18"/>
        <end position="175"/>
    </location>
</feature>
<reference evidence="9 10" key="1">
    <citation type="submission" date="2020-03" db="EMBL/GenBank/DDBJ databases">
        <title>Bradyrhizobium diversity isolated from nodules of Muelleranthus trifoliolatus.</title>
        <authorList>
            <person name="Klepa M."/>
            <person name="Helene L."/>
            <person name="Hungria M."/>
        </authorList>
    </citation>
    <scope>NUCLEOTIDE SEQUENCE [LARGE SCALE GENOMIC DNA]</scope>
    <source>
        <strain evidence="9 10">WSM 1744</strain>
    </source>
</reference>
<gene>
    <name evidence="9" type="ORF">HCN50_21050</name>
</gene>
<evidence type="ECO:0000313" key="10">
    <source>
        <dbReference type="Proteomes" id="UP000528734"/>
    </source>
</evidence>
<name>A0A7Y4H7A1_9BRAD</name>
<accession>A0A7Y4H7A1</accession>
<keyword evidence="4" id="KW-0378">Hydrolase</keyword>
<dbReference type="InterPro" id="IPR051536">
    <property type="entry name" value="UDG_Type-4/5"/>
</dbReference>
<evidence type="ECO:0000259" key="8">
    <source>
        <dbReference type="SMART" id="SM00986"/>
    </source>
</evidence>
<dbReference type="GO" id="GO:0046872">
    <property type="term" value="F:metal ion binding"/>
    <property type="evidence" value="ECO:0007669"/>
    <property type="project" value="UniProtKB-KW"/>
</dbReference>
<evidence type="ECO:0000256" key="5">
    <source>
        <dbReference type="ARBA" id="ARBA00023004"/>
    </source>
</evidence>
<dbReference type="GO" id="GO:0097506">
    <property type="term" value="F:deaminated base DNA N-glycosylase activity"/>
    <property type="evidence" value="ECO:0007669"/>
    <property type="project" value="UniProtKB-ARBA"/>
</dbReference>
<keyword evidence="10" id="KW-1185">Reference proteome</keyword>
<dbReference type="InterPro" id="IPR036895">
    <property type="entry name" value="Uracil-DNA_glycosylase-like_sf"/>
</dbReference>
<dbReference type="AlphaFoldDB" id="A0A7Y4H7A1"/>
<dbReference type="SUPFAM" id="SSF52141">
    <property type="entry name" value="Uracil-DNA glycosylase-like"/>
    <property type="match status" value="1"/>
</dbReference>
<dbReference type="SMART" id="SM00987">
    <property type="entry name" value="UreE_C"/>
    <property type="match status" value="1"/>
</dbReference>
<dbReference type="PANTHER" id="PTHR33693:SF9">
    <property type="entry name" value="TYPE-4 URACIL-DNA GLYCOSYLASE"/>
    <property type="match status" value="1"/>
</dbReference>
<proteinExistence type="predicted"/>
<dbReference type="PANTHER" id="PTHR33693">
    <property type="entry name" value="TYPE-5 URACIL-DNA GLYCOSYLASE"/>
    <property type="match status" value="1"/>
</dbReference>
<dbReference type="EMBL" id="JAAVLW010000006">
    <property type="protein sequence ID" value="NOJ48713.1"/>
    <property type="molecule type" value="Genomic_DNA"/>
</dbReference>